<dbReference type="Pfam" id="PF00440">
    <property type="entry name" value="TetR_N"/>
    <property type="match status" value="1"/>
</dbReference>
<dbReference type="InterPro" id="IPR001647">
    <property type="entry name" value="HTH_TetR"/>
</dbReference>
<keyword evidence="2 4" id="KW-0238">DNA-binding</keyword>
<proteinExistence type="predicted"/>
<protein>
    <submittedName>
        <fullName evidence="6">TetR/AcrR family transcriptional regulator</fullName>
    </submittedName>
</protein>
<organism evidence="6 7">
    <name type="scientific">Nocardioides plantarum</name>
    <dbReference type="NCBI Taxonomy" id="29299"/>
    <lineage>
        <taxon>Bacteria</taxon>
        <taxon>Bacillati</taxon>
        <taxon>Actinomycetota</taxon>
        <taxon>Actinomycetes</taxon>
        <taxon>Propionibacteriales</taxon>
        <taxon>Nocardioidaceae</taxon>
        <taxon>Nocardioides</taxon>
    </lineage>
</organism>
<dbReference type="Gene3D" id="1.10.10.60">
    <property type="entry name" value="Homeodomain-like"/>
    <property type="match status" value="1"/>
</dbReference>
<evidence type="ECO:0000313" key="7">
    <source>
        <dbReference type="Proteomes" id="UP001589750"/>
    </source>
</evidence>
<reference evidence="6 7" key="1">
    <citation type="submission" date="2024-09" db="EMBL/GenBank/DDBJ databases">
        <authorList>
            <person name="Sun Q."/>
            <person name="Mori K."/>
        </authorList>
    </citation>
    <scope>NUCLEOTIDE SEQUENCE [LARGE SCALE GENOMIC DNA]</scope>
    <source>
        <strain evidence="6 7">JCM 9626</strain>
    </source>
</reference>
<keyword evidence="7" id="KW-1185">Reference proteome</keyword>
<dbReference type="RefSeq" id="WP_140007347.1">
    <property type="nucleotide sequence ID" value="NZ_JBHMDG010000028.1"/>
</dbReference>
<comment type="caution">
    <text evidence="6">The sequence shown here is derived from an EMBL/GenBank/DDBJ whole genome shotgun (WGS) entry which is preliminary data.</text>
</comment>
<evidence type="ECO:0000256" key="4">
    <source>
        <dbReference type="PROSITE-ProRule" id="PRU00335"/>
    </source>
</evidence>
<evidence type="ECO:0000259" key="5">
    <source>
        <dbReference type="PROSITE" id="PS50977"/>
    </source>
</evidence>
<name>A0ABV5KEB4_9ACTN</name>
<dbReference type="PRINTS" id="PR00455">
    <property type="entry name" value="HTHTETR"/>
</dbReference>
<keyword evidence="1" id="KW-0805">Transcription regulation</keyword>
<dbReference type="InterPro" id="IPR009057">
    <property type="entry name" value="Homeodomain-like_sf"/>
</dbReference>
<sequence>MGRPRQFEERGAVAAASAVFCQRGYASTSVDHLVDATGVHRGSLYGVFGSKHGLFLRVLDAVDAHDSSSAERLDVILVGLLELAPTDPRVRERITGLLEAHDITAEHLGSRLLARAGLSDERLPDEKEST</sequence>
<dbReference type="SUPFAM" id="SSF46689">
    <property type="entry name" value="Homeodomain-like"/>
    <property type="match status" value="1"/>
</dbReference>
<keyword evidence="3" id="KW-0804">Transcription</keyword>
<evidence type="ECO:0000313" key="6">
    <source>
        <dbReference type="EMBL" id="MFB9315056.1"/>
    </source>
</evidence>
<evidence type="ECO:0000256" key="2">
    <source>
        <dbReference type="ARBA" id="ARBA00023125"/>
    </source>
</evidence>
<dbReference type="EMBL" id="JBHMDG010000028">
    <property type="protein sequence ID" value="MFB9315056.1"/>
    <property type="molecule type" value="Genomic_DNA"/>
</dbReference>
<gene>
    <name evidence="6" type="ORF">ACFFRI_18535</name>
</gene>
<feature type="DNA-binding region" description="H-T-H motif" evidence="4">
    <location>
        <begin position="29"/>
        <end position="48"/>
    </location>
</feature>
<feature type="domain" description="HTH tetR-type" evidence="5">
    <location>
        <begin position="6"/>
        <end position="66"/>
    </location>
</feature>
<dbReference type="Proteomes" id="UP001589750">
    <property type="component" value="Unassembled WGS sequence"/>
</dbReference>
<evidence type="ECO:0000256" key="1">
    <source>
        <dbReference type="ARBA" id="ARBA00023015"/>
    </source>
</evidence>
<evidence type="ECO:0000256" key="3">
    <source>
        <dbReference type="ARBA" id="ARBA00023163"/>
    </source>
</evidence>
<dbReference type="PANTHER" id="PTHR47506">
    <property type="entry name" value="TRANSCRIPTIONAL REGULATORY PROTEIN"/>
    <property type="match status" value="1"/>
</dbReference>
<dbReference type="PROSITE" id="PS50977">
    <property type="entry name" value="HTH_TETR_2"/>
    <property type="match status" value="1"/>
</dbReference>
<accession>A0ABV5KEB4</accession>
<dbReference type="PANTHER" id="PTHR47506:SF1">
    <property type="entry name" value="HTH-TYPE TRANSCRIPTIONAL REGULATOR YJDC"/>
    <property type="match status" value="1"/>
</dbReference>